<protein>
    <recommendedName>
        <fullName evidence="4">Pseudouridine synthase</fullName>
        <ecNumber evidence="4">5.4.99.-</ecNumber>
    </recommendedName>
</protein>
<evidence type="ECO:0000313" key="6">
    <source>
        <dbReference type="EMBL" id="CUN58122.1"/>
    </source>
</evidence>
<dbReference type="CDD" id="cd00165">
    <property type="entry name" value="S4"/>
    <property type="match status" value="1"/>
</dbReference>
<dbReference type="InterPro" id="IPR050343">
    <property type="entry name" value="RsuA_PseudoU_synthase"/>
</dbReference>
<evidence type="ECO:0000256" key="1">
    <source>
        <dbReference type="ARBA" id="ARBA00008348"/>
    </source>
</evidence>
<dbReference type="SUPFAM" id="SSF55120">
    <property type="entry name" value="Pseudouridine synthase"/>
    <property type="match status" value="1"/>
</dbReference>
<feature type="domain" description="RNA-binding S4" evidence="5">
    <location>
        <begin position="3"/>
        <end position="62"/>
    </location>
</feature>
<comment type="similarity">
    <text evidence="1 4">Belongs to the pseudouridine synthase RsuA family.</text>
</comment>
<dbReference type="GO" id="GO:0003723">
    <property type="term" value="F:RNA binding"/>
    <property type="evidence" value="ECO:0007669"/>
    <property type="project" value="UniProtKB-KW"/>
</dbReference>
<dbReference type="InterPro" id="IPR000748">
    <property type="entry name" value="PsdUridine_synth_RsuA/RluB/E/F"/>
</dbReference>
<organism evidence="6 7">
    <name type="scientific">Clostridium disporicum</name>
    <dbReference type="NCBI Taxonomy" id="84024"/>
    <lineage>
        <taxon>Bacteria</taxon>
        <taxon>Bacillati</taxon>
        <taxon>Bacillota</taxon>
        <taxon>Clostridia</taxon>
        <taxon>Eubacteriales</taxon>
        <taxon>Clostridiaceae</taxon>
        <taxon>Clostridium</taxon>
    </lineage>
</organism>
<evidence type="ECO:0000313" key="7">
    <source>
        <dbReference type="Proteomes" id="UP000095594"/>
    </source>
</evidence>
<accession>A0A173Y1Q5</accession>
<evidence type="ECO:0000256" key="4">
    <source>
        <dbReference type="RuleBase" id="RU003887"/>
    </source>
</evidence>
<reference evidence="6 7" key="1">
    <citation type="submission" date="2015-09" db="EMBL/GenBank/DDBJ databases">
        <authorList>
            <consortium name="Pathogen Informatics"/>
        </authorList>
    </citation>
    <scope>NUCLEOTIDE SEQUENCE [LARGE SCALE GENOMIC DNA]</scope>
    <source>
        <strain evidence="6 7">2789STDY5834856</strain>
    </source>
</reference>
<dbReference type="InterPro" id="IPR006145">
    <property type="entry name" value="PsdUridine_synth_RsuA/RluA"/>
</dbReference>
<dbReference type="Gene3D" id="3.10.290.10">
    <property type="entry name" value="RNA-binding S4 domain"/>
    <property type="match status" value="1"/>
</dbReference>
<dbReference type="Proteomes" id="UP000095594">
    <property type="component" value="Unassembled WGS sequence"/>
</dbReference>
<dbReference type="InterPro" id="IPR020094">
    <property type="entry name" value="TruA/RsuA/RluB/E/F_N"/>
</dbReference>
<dbReference type="GO" id="GO:0000455">
    <property type="term" value="P:enzyme-directed rRNA pseudouridine synthesis"/>
    <property type="evidence" value="ECO:0007669"/>
    <property type="project" value="UniProtKB-ARBA"/>
</dbReference>
<evidence type="ECO:0000259" key="5">
    <source>
        <dbReference type="SMART" id="SM00363"/>
    </source>
</evidence>
<dbReference type="InterPro" id="IPR036986">
    <property type="entry name" value="S4_RNA-bd_sf"/>
</dbReference>
<dbReference type="Pfam" id="PF01479">
    <property type="entry name" value="S4"/>
    <property type="match status" value="1"/>
</dbReference>
<dbReference type="InterPro" id="IPR042092">
    <property type="entry name" value="PsdUridine_s_RsuA/RluB/E/F_cat"/>
</dbReference>
<dbReference type="InterPro" id="IPR018496">
    <property type="entry name" value="PsdUridine_synth_RsuA/RluB_CS"/>
</dbReference>
<dbReference type="SUPFAM" id="SSF55174">
    <property type="entry name" value="Alpha-L RNA-binding motif"/>
    <property type="match status" value="1"/>
</dbReference>
<keyword evidence="3" id="KW-0694">RNA-binding</keyword>
<dbReference type="Gene3D" id="3.30.70.1560">
    <property type="entry name" value="Alpha-L RNA-binding motif"/>
    <property type="match status" value="1"/>
</dbReference>
<dbReference type="AlphaFoldDB" id="A0A173Y1Q5"/>
<proteinExistence type="inferred from homology"/>
<dbReference type="GO" id="GO:0120159">
    <property type="term" value="F:rRNA pseudouridine synthase activity"/>
    <property type="evidence" value="ECO:0007669"/>
    <property type="project" value="UniProtKB-ARBA"/>
</dbReference>
<sequence length="246" mass="27856">MEERLQKYIARCGVASRRKSEELILSGQIKVNGNVITELGTKVNVDTDIVEYGNKVIKPEEEKIYIMLNKPEGYITSVSDEKGRKTVLDLIDVNERIYPIGRLDYDSSGLLLLTNDGDIYNKIIHPRVAIDKKYIAVCEGKFTEKEIEKFKNGVDIGGYVTSSANIEIIDEETVTLKKTGENIIRSTVEITIHEGKNRQIRRMCSSLNHNVLKLKRVSVGNIKLGNLKKGSWRLLTQEEVNYIKGL</sequence>
<gene>
    <name evidence="6" type="primary">rluB_1</name>
    <name evidence="6" type="ORF">ERS852471_00182</name>
</gene>
<evidence type="ECO:0000256" key="2">
    <source>
        <dbReference type="ARBA" id="ARBA00023235"/>
    </source>
</evidence>
<dbReference type="FunFam" id="3.10.290.10:FF:000003">
    <property type="entry name" value="Pseudouridine synthase"/>
    <property type="match status" value="1"/>
</dbReference>
<name>A0A173Y1Q5_9CLOT</name>
<dbReference type="PROSITE" id="PS01149">
    <property type="entry name" value="PSI_RSU"/>
    <property type="match status" value="1"/>
</dbReference>
<dbReference type="NCBIfam" id="TIGR00093">
    <property type="entry name" value="pseudouridine synthase"/>
    <property type="match status" value="1"/>
</dbReference>
<dbReference type="InterPro" id="IPR020103">
    <property type="entry name" value="PsdUridine_synth_cat_dom_sf"/>
</dbReference>
<dbReference type="EMBL" id="CYZX01000001">
    <property type="protein sequence ID" value="CUN58122.1"/>
    <property type="molecule type" value="Genomic_DNA"/>
</dbReference>
<dbReference type="OrthoDB" id="9807213at2"/>
<dbReference type="CDD" id="cd02870">
    <property type="entry name" value="PseudoU_synth_RsuA_like"/>
    <property type="match status" value="1"/>
</dbReference>
<dbReference type="PANTHER" id="PTHR47683">
    <property type="entry name" value="PSEUDOURIDINE SYNTHASE FAMILY PROTEIN-RELATED"/>
    <property type="match status" value="1"/>
</dbReference>
<dbReference type="EC" id="5.4.99.-" evidence="4"/>
<dbReference type="SMART" id="SM00363">
    <property type="entry name" value="S4"/>
    <property type="match status" value="1"/>
</dbReference>
<dbReference type="InterPro" id="IPR002942">
    <property type="entry name" value="S4_RNA-bd"/>
</dbReference>
<dbReference type="Gene3D" id="3.30.70.580">
    <property type="entry name" value="Pseudouridine synthase I, catalytic domain, N-terminal subdomain"/>
    <property type="match status" value="1"/>
</dbReference>
<evidence type="ECO:0000256" key="3">
    <source>
        <dbReference type="PROSITE-ProRule" id="PRU00182"/>
    </source>
</evidence>
<dbReference type="Pfam" id="PF00849">
    <property type="entry name" value="PseudoU_synth_2"/>
    <property type="match status" value="1"/>
</dbReference>
<dbReference type="PANTHER" id="PTHR47683:SF2">
    <property type="entry name" value="RNA-BINDING S4 DOMAIN-CONTAINING PROTEIN"/>
    <property type="match status" value="1"/>
</dbReference>
<keyword evidence="2 4" id="KW-0413">Isomerase</keyword>
<dbReference type="PROSITE" id="PS50889">
    <property type="entry name" value="S4"/>
    <property type="match status" value="1"/>
</dbReference>
<dbReference type="RefSeq" id="WP_055262985.1">
    <property type="nucleotide sequence ID" value="NZ_CABIXQ010000001.1"/>
</dbReference>